<gene>
    <name evidence="2" type="ORF">OTI717_LOCUS40561</name>
</gene>
<name>A0A820EW33_9BILA</name>
<organism evidence="2 3">
    <name type="scientific">Rotaria sordida</name>
    <dbReference type="NCBI Taxonomy" id="392033"/>
    <lineage>
        <taxon>Eukaryota</taxon>
        <taxon>Metazoa</taxon>
        <taxon>Spiralia</taxon>
        <taxon>Gnathifera</taxon>
        <taxon>Rotifera</taxon>
        <taxon>Eurotatoria</taxon>
        <taxon>Bdelloidea</taxon>
        <taxon>Philodinida</taxon>
        <taxon>Philodinidae</taxon>
        <taxon>Rotaria</taxon>
    </lineage>
</organism>
<reference evidence="2" key="1">
    <citation type="submission" date="2021-02" db="EMBL/GenBank/DDBJ databases">
        <authorList>
            <person name="Nowell W R."/>
        </authorList>
    </citation>
    <scope>NUCLEOTIDE SEQUENCE</scope>
</reference>
<sequence>INIDEKLRKETENNELDNDENIKQEQDNRDLHKGLSEDEMGEQDEERVTARTKAKIL</sequence>
<comment type="caution">
    <text evidence="2">The sequence shown here is derived from an EMBL/GenBank/DDBJ whole genome shotgun (WGS) entry which is preliminary data.</text>
</comment>
<dbReference type="AlphaFoldDB" id="A0A820EW33"/>
<feature type="non-terminal residue" evidence="2">
    <location>
        <position position="1"/>
    </location>
</feature>
<feature type="region of interest" description="Disordered" evidence="1">
    <location>
        <begin position="1"/>
        <end position="57"/>
    </location>
</feature>
<evidence type="ECO:0000256" key="1">
    <source>
        <dbReference type="SAM" id="MobiDB-lite"/>
    </source>
</evidence>
<dbReference type="EMBL" id="CAJOAX010033390">
    <property type="protein sequence ID" value="CAF4254932.1"/>
    <property type="molecule type" value="Genomic_DNA"/>
</dbReference>
<evidence type="ECO:0000313" key="2">
    <source>
        <dbReference type="EMBL" id="CAF4254932.1"/>
    </source>
</evidence>
<feature type="compositionally biased region" description="Basic and acidic residues" evidence="1">
    <location>
        <begin position="20"/>
        <end position="36"/>
    </location>
</feature>
<feature type="compositionally biased region" description="Basic and acidic residues" evidence="1">
    <location>
        <begin position="1"/>
        <end position="12"/>
    </location>
</feature>
<evidence type="ECO:0000313" key="3">
    <source>
        <dbReference type="Proteomes" id="UP000663823"/>
    </source>
</evidence>
<protein>
    <submittedName>
        <fullName evidence="2">Uncharacterized protein</fullName>
    </submittedName>
</protein>
<proteinExistence type="predicted"/>
<dbReference type="Proteomes" id="UP000663823">
    <property type="component" value="Unassembled WGS sequence"/>
</dbReference>
<accession>A0A820EW33</accession>